<dbReference type="EMBL" id="BAAAID010000069">
    <property type="protein sequence ID" value="GAA0951339.1"/>
    <property type="molecule type" value="Genomic_DNA"/>
</dbReference>
<evidence type="ECO:0000313" key="2">
    <source>
        <dbReference type="Proteomes" id="UP001500418"/>
    </source>
</evidence>
<keyword evidence="2" id="KW-1185">Reference proteome</keyword>
<proteinExistence type="predicted"/>
<comment type="caution">
    <text evidence="1">The sequence shown here is derived from an EMBL/GenBank/DDBJ whole genome shotgun (WGS) entry which is preliminary data.</text>
</comment>
<accession>A0ABN1R3D5</accession>
<gene>
    <name evidence="1" type="ORF">GCM10009575_075380</name>
</gene>
<reference evidence="1 2" key="1">
    <citation type="journal article" date="2019" name="Int. J. Syst. Evol. Microbiol.">
        <title>The Global Catalogue of Microorganisms (GCM) 10K type strain sequencing project: providing services to taxonomists for standard genome sequencing and annotation.</title>
        <authorList>
            <consortium name="The Broad Institute Genomics Platform"/>
            <consortium name="The Broad Institute Genome Sequencing Center for Infectious Disease"/>
            <person name="Wu L."/>
            <person name="Ma J."/>
        </authorList>
    </citation>
    <scope>NUCLEOTIDE SEQUENCE [LARGE SCALE GENOMIC DNA]</scope>
    <source>
        <strain evidence="1 2">JCM 11444</strain>
    </source>
</reference>
<name>A0ABN1R3D5_9ACTN</name>
<protein>
    <submittedName>
        <fullName evidence="1">Uncharacterized protein</fullName>
    </submittedName>
</protein>
<evidence type="ECO:0000313" key="1">
    <source>
        <dbReference type="EMBL" id="GAA0951339.1"/>
    </source>
</evidence>
<dbReference type="Proteomes" id="UP001500418">
    <property type="component" value="Unassembled WGS sequence"/>
</dbReference>
<organism evidence="1 2">
    <name type="scientific">Streptomyces rhizosphaericus</name>
    <dbReference type="NCBI Taxonomy" id="114699"/>
    <lineage>
        <taxon>Bacteria</taxon>
        <taxon>Bacillati</taxon>
        <taxon>Actinomycetota</taxon>
        <taxon>Actinomycetes</taxon>
        <taxon>Kitasatosporales</taxon>
        <taxon>Streptomycetaceae</taxon>
        <taxon>Streptomyces</taxon>
        <taxon>Streptomyces violaceusniger group</taxon>
    </lineage>
</organism>
<sequence length="229" mass="23631">MLADALSHEAGGQTEYGRRHRKPLGLVGVQEGLVAAVEHGGQLPADIDGVLDTGVHALAVGGGVDVCGVPGEEDPAHAVVVDHADVQSPAGEPGGLAQPHRVRPDQRVHDALEGLEGRFAGVAGGDGRLDLEGVGGRQRAQRDRTALGALPDVPVVAVQAVQPDIAEQHPLVLVGLAEERDIQKAPDRPGAAVGADHIAGRGTRTVGEHRLDMSGVPHQIGDRSVPLHR</sequence>